<accession>A0A1T4QTH2</accession>
<dbReference type="PROSITE" id="PS51257">
    <property type="entry name" value="PROKAR_LIPOPROTEIN"/>
    <property type="match status" value="1"/>
</dbReference>
<dbReference type="Proteomes" id="UP000190092">
    <property type="component" value="Unassembled WGS sequence"/>
</dbReference>
<sequence>MRESIWFSVLAATAAGLLSGCVSDNTTTQSAGPQTASSQASATDYCASLTANRRRVARLLDDADNNHGAPNSAAGIIGLFGGSSAMTGGRSLAGQDRQRAIDDLRSERSSLDHEIDQRQCTAEARAKAGVIKPTTDAAYNGVYVGKGSTQSWCAQPSLSLTVKDGQLSGKLTAEASYDVKGELYDNGDVSLLFKKEGTGSFTDDVDGRLKDGTLSVGVKLDDSPRACSYQFSAARSAAGGS</sequence>
<dbReference type="AlphaFoldDB" id="A0A1T4QTH2"/>
<dbReference type="EMBL" id="FUWJ01000003">
    <property type="protein sequence ID" value="SKA07103.1"/>
    <property type="molecule type" value="Genomic_DNA"/>
</dbReference>
<protein>
    <recommendedName>
        <fullName evidence="3">Lipoprotein</fullName>
    </recommendedName>
</protein>
<organism evidence="1 2">
    <name type="scientific">Enhydrobacter aerosaccus</name>
    <dbReference type="NCBI Taxonomy" id="225324"/>
    <lineage>
        <taxon>Bacteria</taxon>
        <taxon>Pseudomonadati</taxon>
        <taxon>Pseudomonadota</taxon>
        <taxon>Alphaproteobacteria</taxon>
        <taxon>Hyphomicrobiales</taxon>
        <taxon>Enhydrobacter</taxon>
    </lineage>
</organism>
<keyword evidence="2" id="KW-1185">Reference proteome</keyword>
<evidence type="ECO:0000313" key="2">
    <source>
        <dbReference type="Proteomes" id="UP000190092"/>
    </source>
</evidence>
<gene>
    <name evidence="1" type="ORF">SAMN02745126_03442</name>
</gene>
<evidence type="ECO:0008006" key="3">
    <source>
        <dbReference type="Google" id="ProtNLM"/>
    </source>
</evidence>
<proteinExistence type="predicted"/>
<evidence type="ECO:0000313" key="1">
    <source>
        <dbReference type="EMBL" id="SKA07103.1"/>
    </source>
</evidence>
<name>A0A1T4QTH2_9HYPH</name>
<reference evidence="2" key="1">
    <citation type="submission" date="2017-02" db="EMBL/GenBank/DDBJ databases">
        <authorList>
            <person name="Varghese N."/>
            <person name="Submissions S."/>
        </authorList>
    </citation>
    <scope>NUCLEOTIDE SEQUENCE [LARGE SCALE GENOMIC DNA]</scope>
    <source>
        <strain evidence="2">ATCC 27094</strain>
    </source>
</reference>